<dbReference type="AlphaFoldDB" id="A0A077NU50"/>
<protein>
    <submittedName>
        <fullName evidence="6">FAD binding domain-containing protein</fullName>
    </submittedName>
</protein>
<dbReference type="Pfam" id="PF01494">
    <property type="entry name" value="FAD_binding_3"/>
    <property type="match status" value="1"/>
</dbReference>
<dbReference type="RefSeq" id="WP_038221477.1">
    <property type="nucleotide sequence ID" value="NZ_CAWLWD010000021.1"/>
</dbReference>
<dbReference type="PANTHER" id="PTHR43004">
    <property type="entry name" value="TRK SYSTEM POTASSIUM UPTAKE PROTEIN"/>
    <property type="match status" value="1"/>
</dbReference>
<dbReference type="Proteomes" id="UP000028487">
    <property type="component" value="Unassembled WGS sequence"/>
</dbReference>
<dbReference type="HOGENOM" id="CLU_009665_14_3_6"/>
<keyword evidence="3" id="KW-0274">FAD</keyword>
<evidence type="ECO:0000256" key="1">
    <source>
        <dbReference type="ARBA" id="ARBA00001974"/>
    </source>
</evidence>
<dbReference type="PANTHER" id="PTHR43004:SF19">
    <property type="entry name" value="BINDING MONOOXYGENASE, PUTATIVE (JCVI)-RELATED"/>
    <property type="match status" value="1"/>
</dbReference>
<dbReference type="GO" id="GO:0071949">
    <property type="term" value="F:FAD binding"/>
    <property type="evidence" value="ECO:0007669"/>
    <property type="project" value="InterPro"/>
</dbReference>
<evidence type="ECO:0000256" key="2">
    <source>
        <dbReference type="ARBA" id="ARBA00022630"/>
    </source>
</evidence>
<name>A0A077NU50_XENBV</name>
<sequence length="512" mass="57603">MKISRNDNPVLIVGGGPVGMLTALELSLFGIKSKIISKYPRHSPHSKATIIWPRVLEILSRTGVSDRIVDTGHYFDQMNYYSNKKMIGNIRFDKLKYTNYRYGITIPQWKTEKILEDRLNENGIFIEYGCEFIDGHNDNNVVNVSLQDSAGHISYESYQWVIGADGYSSRVRECFGFCFNGFQMETRLAITDAELVSESTSREVGYYLHRTGNMVLAPIGDGLFRIGASVPANYEGAIDREFFNKLLNDRVPGNKILGDMNFCGIFNAHVRSASSYRDQNVFLVGDAAHVMSPSGAQGMNSGFQDAVNLGWKLAGVIRHEYDSSLLESYSTERMNGINRTSKLSTFLANVSLYKKFPAIFARDFAFRFASKTGIVDRFLSPRIAQIDIPHGELSEGIMKLESGRRIPLEWNKNPLSPHLSLTKHTIFFWPGDHYIYSEWEKYFDSATKIIIGAVLVNLSGKVLGLIKDFLPTNSACIIVRPDGFIIDLVDIDSISSNEAFNILNKKINQQPI</sequence>
<comment type="cofactor">
    <cofactor evidence="1">
        <name>FAD</name>
        <dbReference type="ChEBI" id="CHEBI:57692"/>
    </cofactor>
</comment>
<reference evidence="6" key="1">
    <citation type="submission" date="2013-07" db="EMBL/GenBank/DDBJ databases">
        <title>Sub-species coevolution in mutualistic symbiosis.</title>
        <authorList>
            <person name="Murfin K."/>
            <person name="Klassen J."/>
            <person name="Lee M."/>
            <person name="Forst S."/>
            <person name="Stock P."/>
            <person name="Goodrich-Blair H."/>
        </authorList>
    </citation>
    <scope>NUCLEOTIDE SEQUENCE [LARGE SCALE GENOMIC DNA]</scope>
    <source>
        <strain evidence="6">Feltiae Moldova</strain>
    </source>
</reference>
<evidence type="ECO:0000259" key="5">
    <source>
        <dbReference type="Pfam" id="PF01494"/>
    </source>
</evidence>
<evidence type="ECO:0000313" key="7">
    <source>
        <dbReference type="Proteomes" id="UP000028487"/>
    </source>
</evidence>
<evidence type="ECO:0000256" key="3">
    <source>
        <dbReference type="ARBA" id="ARBA00022827"/>
    </source>
</evidence>
<evidence type="ECO:0000313" key="6">
    <source>
        <dbReference type="EMBL" id="CDH01958.1"/>
    </source>
</evidence>
<organism evidence="6 7">
    <name type="scientific">Xenorhabdus bovienii str. feltiae Moldova</name>
    <dbReference type="NCBI Taxonomy" id="1398200"/>
    <lineage>
        <taxon>Bacteria</taxon>
        <taxon>Pseudomonadati</taxon>
        <taxon>Pseudomonadota</taxon>
        <taxon>Gammaproteobacteria</taxon>
        <taxon>Enterobacterales</taxon>
        <taxon>Morganellaceae</taxon>
        <taxon>Xenorhabdus</taxon>
    </lineage>
</organism>
<keyword evidence="4" id="KW-1133">Transmembrane helix</keyword>
<dbReference type="SUPFAM" id="SSF51905">
    <property type="entry name" value="FAD/NAD(P)-binding domain"/>
    <property type="match status" value="1"/>
</dbReference>
<comment type="caution">
    <text evidence="6">The sequence shown here is derived from an EMBL/GenBank/DDBJ whole genome shotgun (WGS) entry which is preliminary data.</text>
</comment>
<dbReference type="InterPro" id="IPR002938">
    <property type="entry name" value="FAD-bd"/>
</dbReference>
<dbReference type="GO" id="GO:0016709">
    <property type="term" value="F:oxidoreductase activity, acting on paired donors, with incorporation or reduction of molecular oxygen, NAD(P)H as one donor, and incorporation of one atom of oxygen"/>
    <property type="evidence" value="ECO:0007669"/>
    <property type="project" value="UniProtKB-ARBA"/>
</dbReference>
<dbReference type="Gene3D" id="3.50.50.60">
    <property type="entry name" value="FAD/NAD(P)-binding domain"/>
    <property type="match status" value="1"/>
</dbReference>
<dbReference type="Gene3D" id="3.30.70.2450">
    <property type="match status" value="1"/>
</dbReference>
<feature type="domain" description="FAD-binding" evidence="5">
    <location>
        <begin position="9"/>
        <end position="335"/>
    </location>
</feature>
<dbReference type="EMBL" id="CBSV010000157">
    <property type="protein sequence ID" value="CDH01958.1"/>
    <property type="molecule type" value="Genomic_DNA"/>
</dbReference>
<dbReference type="InterPro" id="IPR050641">
    <property type="entry name" value="RIFMO-like"/>
</dbReference>
<feature type="transmembrane region" description="Helical" evidence="4">
    <location>
        <begin position="12"/>
        <end position="31"/>
    </location>
</feature>
<dbReference type="PRINTS" id="PR00420">
    <property type="entry name" value="RNGMNOXGNASE"/>
</dbReference>
<evidence type="ECO:0000256" key="4">
    <source>
        <dbReference type="SAM" id="Phobius"/>
    </source>
</evidence>
<proteinExistence type="predicted"/>
<accession>A0A077NU50</accession>
<gene>
    <name evidence="6" type="ORF">XBFM1_240009</name>
</gene>
<keyword evidence="2" id="KW-0285">Flavoprotein</keyword>
<keyword evidence="4" id="KW-0812">Transmembrane</keyword>
<dbReference type="InterPro" id="IPR036188">
    <property type="entry name" value="FAD/NAD-bd_sf"/>
</dbReference>
<keyword evidence="4" id="KW-0472">Membrane</keyword>